<dbReference type="AlphaFoldDB" id="A0A7W8ED04"/>
<gene>
    <name evidence="2" type="ORF">HNR40_000232</name>
</gene>
<evidence type="ECO:0000256" key="1">
    <source>
        <dbReference type="SAM" id="Phobius"/>
    </source>
</evidence>
<sequence>MSELDLPDFDPKATRKAVRRGLVKTASLVLAGLLALTLVLVVAPILVQKSGGREDRIHDVYGTAFKMYNPGYRVVLGECCDTTPWSSSLPLSASQLRAYGGFSSRVEVPYKITTNLFGGLEHLPLGNEANTTVSTALSMVGHKSPIGKDGAREVLAGLPKSMRVMALVEFNQPATAEQLVTFGKTYQTCPERIVYEARPGSVPITFASIMWDRTPVPQKSGSCYDTPPDVLAEFRSWDKILQDSDAADLRAFDLTLERVRKAAKDGLAYAYIDQGVPVERLRKLLEDPRVRSVGLIDATFDIVRF</sequence>
<reference evidence="2 3" key="1">
    <citation type="submission" date="2020-08" db="EMBL/GenBank/DDBJ databases">
        <title>Genomic Encyclopedia of Type Strains, Phase IV (KMG-IV): sequencing the most valuable type-strain genomes for metagenomic binning, comparative biology and taxonomic classification.</title>
        <authorList>
            <person name="Goeker M."/>
        </authorList>
    </citation>
    <scope>NUCLEOTIDE SEQUENCE [LARGE SCALE GENOMIC DNA]</scope>
    <source>
        <strain evidence="2 3">DSM 45385</strain>
    </source>
</reference>
<dbReference type="RefSeq" id="WP_184957771.1">
    <property type="nucleotide sequence ID" value="NZ_JACHIN010000001.1"/>
</dbReference>
<keyword evidence="1" id="KW-1133">Transmembrane helix</keyword>
<proteinExistence type="predicted"/>
<accession>A0A7W8ED04</accession>
<name>A0A7W8ED04_9ACTN</name>
<feature type="transmembrane region" description="Helical" evidence="1">
    <location>
        <begin position="21"/>
        <end position="47"/>
    </location>
</feature>
<evidence type="ECO:0000313" key="2">
    <source>
        <dbReference type="EMBL" id="MBB5074786.1"/>
    </source>
</evidence>
<dbReference type="EMBL" id="JACHIN010000001">
    <property type="protein sequence ID" value="MBB5074786.1"/>
    <property type="molecule type" value="Genomic_DNA"/>
</dbReference>
<keyword evidence="3" id="KW-1185">Reference proteome</keyword>
<comment type="caution">
    <text evidence="2">The sequence shown here is derived from an EMBL/GenBank/DDBJ whole genome shotgun (WGS) entry which is preliminary data.</text>
</comment>
<protein>
    <submittedName>
        <fullName evidence="2">Uncharacterized protein</fullName>
    </submittedName>
</protein>
<organism evidence="2 3">
    <name type="scientific">Nonomuraea endophytica</name>
    <dbReference type="NCBI Taxonomy" id="714136"/>
    <lineage>
        <taxon>Bacteria</taxon>
        <taxon>Bacillati</taxon>
        <taxon>Actinomycetota</taxon>
        <taxon>Actinomycetes</taxon>
        <taxon>Streptosporangiales</taxon>
        <taxon>Streptosporangiaceae</taxon>
        <taxon>Nonomuraea</taxon>
    </lineage>
</organism>
<keyword evidence="1" id="KW-0812">Transmembrane</keyword>
<evidence type="ECO:0000313" key="3">
    <source>
        <dbReference type="Proteomes" id="UP000568380"/>
    </source>
</evidence>
<dbReference type="Proteomes" id="UP000568380">
    <property type="component" value="Unassembled WGS sequence"/>
</dbReference>
<keyword evidence="1" id="KW-0472">Membrane</keyword>